<accession>A0A561VJ88</accession>
<dbReference type="EMBL" id="VIWY01000006">
    <property type="protein sequence ID" value="TWG11647.1"/>
    <property type="molecule type" value="Genomic_DNA"/>
</dbReference>
<dbReference type="Proteomes" id="UP000320239">
    <property type="component" value="Unassembled WGS sequence"/>
</dbReference>
<keyword evidence="2 4" id="KW-0808">Transferase</keyword>
<dbReference type="InterPro" id="IPR041698">
    <property type="entry name" value="Methyltransf_25"/>
</dbReference>
<dbReference type="InterPro" id="IPR029063">
    <property type="entry name" value="SAM-dependent_MTases_sf"/>
</dbReference>
<keyword evidence="1 4" id="KW-0489">Methyltransferase</keyword>
<dbReference type="CDD" id="cd02440">
    <property type="entry name" value="AdoMet_MTases"/>
    <property type="match status" value="1"/>
</dbReference>
<dbReference type="AlphaFoldDB" id="A0A561VJ88"/>
<feature type="domain" description="Methyltransferase" evidence="3">
    <location>
        <begin position="38"/>
        <end position="132"/>
    </location>
</feature>
<dbReference type="Gene3D" id="3.40.50.150">
    <property type="entry name" value="Vaccinia Virus protein VP39"/>
    <property type="match status" value="1"/>
</dbReference>
<reference evidence="4 5" key="1">
    <citation type="submission" date="2019-06" db="EMBL/GenBank/DDBJ databases">
        <title>Sequencing the genomes of 1000 actinobacteria strains.</title>
        <authorList>
            <person name="Klenk H.-P."/>
        </authorList>
    </citation>
    <scope>NUCLEOTIDE SEQUENCE [LARGE SCALE GENOMIC DNA]</scope>
    <source>
        <strain evidence="4 5">DSM 43866</strain>
    </source>
</reference>
<dbReference type="PANTHER" id="PTHR43861">
    <property type="entry name" value="TRANS-ACONITATE 2-METHYLTRANSFERASE-RELATED"/>
    <property type="match status" value="1"/>
</dbReference>
<comment type="caution">
    <text evidence="4">The sequence shown here is derived from an EMBL/GenBank/DDBJ whole genome shotgun (WGS) entry which is preliminary data.</text>
</comment>
<dbReference type="GO" id="GO:0032259">
    <property type="term" value="P:methylation"/>
    <property type="evidence" value="ECO:0007669"/>
    <property type="project" value="UniProtKB-KW"/>
</dbReference>
<gene>
    <name evidence="4" type="ORF">FHX34_106377</name>
</gene>
<keyword evidence="5" id="KW-1185">Reference proteome</keyword>
<proteinExistence type="predicted"/>
<dbReference type="PANTHER" id="PTHR43861:SF1">
    <property type="entry name" value="TRANS-ACONITATE 2-METHYLTRANSFERASE"/>
    <property type="match status" value="1"/>
</dbReference>
<dbReference type="RefSeq" id="WP_122978005.1">
    <property type="nucleotide sequence ID" value="NZ_BOMX01000128.1"/>
</dbReference>
<protein>
    <submittedName>
        <fullName evidence="4">Methyltransferase family protein</fullName>
    </submittedName>
</protein>
<dbReference type="Pfam" id="PF13649">
    <property type="entry name" value="Methyltransf_25"/>
    <property type="match status" value="1"/>
</dbReference>
<evidence type="ECO:0000313" key="4">
    <source>
        <dbReference type="EMBL" id="TWG11647.1"/>
    </source>
</evidence>
<evidence type="ECO:0000259" key="3">
    <source>
        <dbReference type="Pfam" id="PF13649"/>
    </source>
</evidence>
<organism evidence="4 5">
    <name type="scientific">Actinoplanes teichomyceticus</name>
    <dbReference type="NCBI Taxonomy" id="1867"/>
    <lineage>
        <taxon>Bacteria</taxon>
        <taxon>Bacillati</taxon>
        <taxon>Actinomycetota</taxon>
        <taxon>Actinomycetes</taxon>
        <taxon>Micromonosporales</taxon>
        <taxon>Micromonosporaceae</taxon>
        <taxon>Actinoplanes</taxon>
    </lineage>
</organism>
<dbReference type="GO" id="GO:0008168">
    <property type="term" value="F:methyltransferase activity"/>
    <property type="evidence" value="ECO:0007669"/>
    <property type="project" value="UniProtKB-KW"/>
</dbReference>
<dbReference type="OrthoDB" id="9777638at2"/>
<evidence type="ECO:0000256" key="1">
    <source>
        <dbReference type="ARBA" id="ARBA00022603"/>
    </source>
</evidence>
<evidence type="ECO:0000313" key="5">
    <source>
        <dbReference type="Proteomes" id="UP000320239"/>
    </source>
</evidence>
<name>A0A561VJ88_ACTTI</name>
<evidence type="ECO:0000256" key="2">
    <source>
        <dbReference type="ARBA" id="ARBA00022679"/>
    </source>
</evidence>
<dbReference type="SUPFAM" id="SSF53335">
    <property type="entry name" value="S-adenosyl-L-methionine-dependent methyltransferases"/>
    <property type="match status" value="1"/>
</dbReference>
<sequence length="257" mass="26963">MDVFDEVAADYDSVGVDFFTPMGAALVDAAGITAGERVLDVGCGRGAVLFPAAEAAGPQGRVTGIDRAPGMVALTGAAAAHLPQVTVELGDAQAPRFRPGSFDVVTAGLVLFFLPDAGAALRAYRELLRPGGRLAVSTFAAHDPRHRAVMRTLASHAEDPPAPPAAAATFQDPDRLREAVAEAGFSGTTIAPFTVRSRFRDLDHFLAWVGSHTGRAVLRRIPAARWPAARAAIVPLLPDPPELTTTIHLVVTRVPAR</sequence>